<comment type="catalytic activity">
    <reaction evidence="8 9">
        <text>L-kynurenine + NADPH + O2 + H(+) = 3-hydroxy-L-kynurenine + NADP(+) + H2O</text>
        <dbReference type="Rhea" id="RHEA:20545"/>
        <dbReference type="ChEBI" id="CHEBI:15377"/>
        <dbReference type="ChEBI" id="CHEBI:15378"/>
        <dbReference type="ChEBI" id="CHEBI:15379"/>
        <dbReference type="ChEBI" id="CHEBI:57783"/>
        <dbReference type="ChEBI" id="CHEBI:57959"/>
        <dbReference type="ChEBI" id="CHEBI:58125"/>
        <dbReference type="ChEBI" id="CHEBI:58349"/>
        <dbReference type="EC" id="1.14.13.9"/>
    </reaction>
</comment>
<dbReference type="HAMAP" id="MF_01971">
    <property type="entry name" value="Kynurenine_monooxygenase"/>
    <property type="match status" value="1"/>
</dbReference>
<dbReference type="EMBL" id="FOVL01000001">
    <property type="protein sequence ID" value="SFN29544.1"/>
    <property type="molecule type" value="Genomic_DNA"/>
</dbReference>
<sequence>MNPVILNRFSSIFMQSSKNIAVVGSGLVGSLLALYLQKAGHKVVVFDRRPDIRKVEFSGRSINLAMSNRGWKALREIGIEIEIKKIALPLDKRALHVSSQPLYFQPYGKKGEAIYSISRGVLNRKMIDLAEAEGVKFRFEEKVWDIDLANARLYTGESEKSEWKEYQYDLIFGADGAFSRVRHKMQRNSRFNYSQHFVDVGYKELTIDANPDGSHKLDNASFHIWPRGEFMLIAMPNLDGSFTCTLFLPFEGEVSFESLTTEAQADAFFETHFPDIKEEISNLKRDFFKNPTSSMVTIKCFPWTYWDKVALVGDSAHAIVPFYGQGMNAGFEDISVLFEKMKQHGDNWEQIFLEYQQERKPNADAIAELSCRNFLEMSSKTADPEFILRKKIEKRFGEKYPELWLPMYSRVTFSDKPYTEALAIGDWQRAVMDEVMEIPGIEEKWNSQKVEDKMLEIIKNNGST</sequence>
<evidence type="ECO:0000256" key="4">
    <source>
        <dbReference type="ARBA" id="ARBA00022827"/>
    </source>
</evidence>
<dbReference type="GO" id="GO:0006569">
    <property type="term" value="P:L-tryptophan catabolic process"/>
    <property type="evidence" value="ECO:0007669"/>
    <property type="project" value="UniProtKB-UniRule"/>
</dbReference>
<dbReference type="PRINTS" id="PR00420">
    <property type="entry name" value="RNGMNOXGNASE"/>
</dbReference>
<dbReference type="AlphaFoldDB" id="A0A1I4XUP9"/>
<evidence type="ECO:0000256" key="5">
    <source>
        <dbReference type="ARBA" id="ARBA00022857"/>
    </source>
</evidence>
<dbReference type="STRING" id="287099.SAMN05660413_00359"/>
<protein>
    <recommendedName>
        <fullName evidence="9">Kynurenine 3-monooxygenase</fullName>
        <ecNumber evidence="9">1.14.13.9</ecNumber>
    </recommendedName>
    <alternativeName>
        <fullName evidence="9">Kynurenine 3-hydroxylase</fullName>
    </alternativeName>
</protein>
<dbReference type="FunFam" id="3.50.50.60:FF:000185">
    <property type="entry name" value="Kynurenine 3-monooxygenase"/>
    <property type="match status" value="1"/>
</dbReference>
<evidence type="ECO:0000313" key="11">
    <source>
        <dbReference type="EMBL" id="SFN29544.1"/>
    </source>
</evidence>
<keyword evidence="5 9" id="KW-0521">NADP</keyword>
<dbReference type="UniPathway" id="UPA00253">
    <property type="reaction ID" value="UER00328"/>
</dbReference>
<evidence type="ECO:0000256" key="8">
    <source>
        <dbReference type="ARBA" id="ARBA00047818"/>
    </source>
</evidence>
<keyword evidence="3 9" id="KW-0662">Pyridine nucleotide biosynthesis</keyword>
<dbReference type="Pfam" id="PF01494">
    <property type="entry name" value="FAD_binding_3"/>
    <property type="match status" value="1"/>
</dbReference>
<keyword evidence="2 9" id="KW-0285">Flavoprotein</keyword>
<evidence type="ECO:0000256" key="2">
    <source>
        <dbReference type="ARBA" id="ARBA00022630"/>
    </source>
</evidence>
<evidence type="ECO:0000256" key="9">
    <source>
        <dbReference type="HAMAP-Rule" id="MF_01971"/>
    </source>
</evidence>
<dbReference type="InterPro" id="IPR002938">
    <property type="entry name" value="FAD-bd"/>
</dbReference>
<reference evidence="11 12" key="1">
    <citation type="submission" date="2016-10" db="EMBL/GenBank/DDBJ databases">
        <authorList>
            <person name="de Groot N.N."/>
        </authorList>
    </citation>
    <scope>NUCLEOTIDE SEQUENCE [LARGE SCALE GENOMIC DNA]</scope>
    <source>
        <strain evidence="11 12">DSM 17794</strain>
    </source>
</reference>
<gene>
    <name evidence="9" type="primary">kmo</name>
    <name evidence="11" type="ORF">SAMN05660413_00359</name>
</gene>
<organism evidence="11 12">
    <name type="scientific">Salegentibacter flavus</name>
    <dbReference type="NCBI Taxonomy" id="287099"/>
    <lineage>
        <taxon>Bacteria</taxon>
        <taxon>Pseudomonadati</taxon>
        <taxon>Bacteroidota</taxon>
        <taxon>Flavobacteriia</taxon>
        <taxon>Flavobacteriales</taxon>
        <taxon>Flavobacteriaceae</taxon>
        <taxon>Salegentibacter</taxon>
    </lineage>
</organism>
<comment type="pathway">
    <text evidence="9">Cofactor biosynthesis; NAD(+) biosynthesis; quinolinate from L-kynurenine: step 1/3.</text>
</comment>
<dbReference type="Proteomes" id="UP000199153">
    <property type="component" value="Unassembled WGS sequence"/>
</dbReference>
<evidence type="ECO:0000313" key="12">
    <source>
        <dbReference type="Proteomes" id="UP000199153"/>
    </source>
</evidence>
<evidence type="ECO:0000256" key="1">
    <source>
        <dbReference type="ARBA" id="ARBA00001974"/>
    </source>
</evidence>
<comment type="function">
    <text evidence="9">Catalyzes the hydroxylation of L-kynurenine (L-Kyn) to form 3-hydroxy-L-kynurenine (L-3OHKyn). Required for synthesis of quinolinic acid.</text>
</comment>
<comment type="cofactor">
    <cofactor evidence="1 9">
        <name>FAD</name>
        <dbReference type="ChEBI" id="CHEBI:57692"/>
    </cofactor>
</comment>
<evidence type="ECO:0000256" key="6">
    <source>
        <dbReference type="ARBA" id="ARBA00023002"/>
    </source>
</evidence>
<dbReference type="GO" id="GO:0070189">
    <property type="term" value="P:kynurenine metabolic process"/>
    <property type="evidence" value="ECO:0007669"/>
    <property type="project" value="TreeGrafter"/>
</dbReference>
<dbReference type="GO" id="GO:0009435">
    <property type="term" value="P:NAD+ biosynthetic process"/>
    <property type="evidence" value="ECO:0007669"/>
    <property type="project" value="UniProtKB-UniPathway"/>
</dbReference>
<comment type="similarity">
    <text evidence="9">Belongs to the aromatic-ring hydroxylase family. KMO subfamily.</text>
</comment>
<evidence type="ECO:0000256" key="7">
    <source>
        <dbReference type="ARBA" id="ARBA00023033"/>
    </source>
</evidence>
<dbReference type="SUPFAM" id="SSF51905">
    <property type="entry name" value="FAD/NAD(P)-binding domain"/>
    <property type="match status" value="1"/>
</dbReference>
<proteinExistence type="inferred from homology"/>
<name>A0A1I4XUP9_9FLAO</name>
<dbReference type="InterPro" id="IPR027545">
    <property type="entry name" value="Kynurenine_monooxygenase"/>
</dbReference>
<keyword evidence="7 9" id="KW-0503">Monooxygenase</keyword>
<keyword evidence="4 9" id="KW-0274">FAD</keyword>
<dbReference type="GO" id="GO:0019805">
    <property type="term" value="P:quinolinate biosynthetic process"/>
    <property type="evidence" value="ECO:0007669"/>
    <property type="project" value="UniProtKB-UniRule"/>
</dbReference>
<evidence type="ECO:0000259" key="10">
    <source>
        <dbReference type="Pfam" id="PF01494"/>
    </source>
</evidence>
<dbReference type="PANTHER" id="PTHR46028">
    <property type="entry name" value="KYNURENINE 3-MONOOXYGENASE"/>
    <property type="match status" value="1"/>
</dbReference>
<dbReference type="GO" id="GO:0004502">
    <property type="term" value="F:kynurenine 3-monooxygenase activity"/>
    <property type="evidence" value="ECO:0007669"/>
    <property type="project" value="UniProtKB-UniRule"/>
</dbReference>
<dbReference type="Gene3D" id="3.50.50.60">
    <property type="entry name" value="FAD/NAD(P)-binding domain"/>
    <property type="match status" value="1"/>
</dbReference>
<dbReference type="GO" id="GO:0043420">
    <property type="term" value="P:anthranilate metabolic process"/>
    <property type="evidence" value="ECO:0007669"/>
    <property type="project" value="UniProtKB-UniRule"/>
</dbReference>
<dbReference type="EC" id="1.14.13.9" evidence="9"/>
<keyword evidence="12" id="KW-1185">Reference proteome</keyword>
<keyword evidence="6 9" id="KW-0560">Oxidoreductase</keyword>
<dbReference type="GO" id="GO:0071949">
    <property type="term" value="F:FAD binding"/>
    <property type="evidence" value="ECO:0007669"/>
    <property type="project" value="InterPro"/>
</dbReference>
<evidence type="ECO:0000256" key="3">
    <source>
        <dbReference type="ARBA" id="ARBA00022642"/>
    </source>
</evidence>
<dbReference type="PANTHER" id="PTHR46028:SF2">
    <property type="entry name" value="KYNURENINE 3-MONOOXYGENASE"/>
    <property type="match status" value="1"/>
</dbReference>
<accession>A0A1I4XUP9</accession>
<dbReference type="InterPro" id="IPR036188">
    <property type="entry name" value="FAD/NAD-bd_sf"/>
</dbReference>
<feature type="domain" description="FAD-binding" evidence="10">
    <location>
        <begin position="20"/>
        <end position="368"/>
    </location>
</feature>